<protein>
    <submittedName>
        <fullName evidence="3">Uncharacterized protein</fullName>
    </submittedName>
</protein>
<feature type="compositionally biased region" description="Basic and acidic residues" evidence="1">
    <location>
        <begin position="317"/>
        <end position="327"/>
    </location>
</feature>
<feature type="compositionally biased region" description="Acidic residues" evidence="1">
    <location>
        <begin position="205"/>
        <end position="225"/>
    </location>
</feature>
<keyword evidence="4" id="KW-1185">Reference proteome</keyword>
<proteinExistence type="predicted"/>
<name>A0AA86V882_9FABA</name>
<reference evidence="3" key="1">
    <citation type="submission" date="2023-10" db="EMBL/GenBank/DDBJ databases">
        <authorList>
            <person name="Domelevo Entfellner J.-B."/>
        </authorList>
    </citation>
    <scope>NUCLEOTIDE SEQUENCE</scope>
</reference>
<evidence type="ECO:0000256" key="2">
    <source>
        <dbReference type="SAM" id="Phobius"/>
    </source>
</evidence>
<sequence>MASAQYALSSLLASQANGRTPRRIPLSSKRHRKNYLRPKILKTVTKPYPLPLPLLPSPPPPNPVVIPQENNNLSVEIPSDETLAAVIAGESENLGELQVSVVTAKENGVFDNVSAKDIFKYGAMYFLGFFVLQTIYAVWAVWNYKLSQKDEDLVIDGRRNGDGKTVSLPANVVSEEQLLMERKIEEIRLMAREARRIEWEKKGEDEEEAAAEEEEEDFEIEDDEGAVSSHRVDIEKEIGKRLSNLQNRINRTNARAKEISEALQMNAHEISAAGVDRGVNVNKGDEALVFKKKIKFRSPSTKATKTPKGFPGTRNRKASDAKKRNSAGEETAQDCGSGVSDQAQMLHEDKQVKHQDAATQKSVSSVPLEERPSFVDDEFKVIQNHAKNLKEKTATSNMKTGIGNNTRRTNNGNVFNS</sequence>
<dbReference type="Gramene" id="rna-AYBTSS11_LOCUS10034">
    <property type="protein sequence ID" value="CAJ1941010.1"/>
    <property type="gene ID" value="gene-AYBTSS11_LOCUS10034"/>
</dbReference>
<keyword evidence="2" id="KW-0472">Membrane</keyword>
<gene>
    <name evidence="3" type="ORF">AYBTSS11_LOCUS10034</name>
</gene>
<feature type="region of interest" description="Disordered" evidence="1">
    <location>
        <begin position="299"/>
        <end position="341"/>
    </location>
</feature>
<dbReference type="PANTHER" id="PTHR34962">
    <property type="entry name" value="EMBRYO DEFECTIVE 1703-RELATED"/>
    <property type="match status" value="1"/>
</dbReference>
<keyword evidence="2" id="KW-1133">Transmembrane helix</keyword>
<feature type="region of interest" description="Disordered" evidence="1">
    <location>
        <begin position="397"/>
        <end position="417"/>
    </location>
</feature>
<evidence type="ECO:0000256" key="1">
    <source>
        <dbReference type="SAM" id="MobiDB-lite"/>
    </source>
</evidence>
<dbReference type="EMBL" id="OY731400">
    <property type="protein sequence ID" value="CAJ1941010.1"/>
    <property type="molecule type" value="Genomic_DNA"/>
</dbReference>
<keyword evidence="2" id="KW-0812">Transmembrane</keyword>
<evidence type="ECO:0000313" key="4">
    <source>
        <dbReference type="Proteomes" id="UP001189624"/>
    </source>
</evidence>
<feature type="compositionally biased region" description="Low complexity" evidence="1">
    <location>
        <begin position="403"/>
        <end position="417"/>
    </location>
</feature>
<feature type="region of interest" description="Disordered" evidence="1">
    <location>
        <begin position="200"/>
        <end position="226"/>
    </location>
</feature>
<dbReference type="AlphaFoldDB" id="A0AA86V882"/>
<organism evidence="3 4">
    <name type="scientific">Sphenostylis stenocarpa</name>
    <dbReference type="NCBI Taxonomy" id="92480"/>
    <lineage>
        <taxon>Eukaryota</taxon>
        <taxon>Viridiplantae</taxon>
        <taxon>Streptophyta</taxon>
        <taxon>Embryophyta</taxon>
        <taxon>Tracheophyta</taxon>
        <taxon>Spermatophyta</taxon>
        <taxon>Magnoliopsida</taxon>
        <taxon>eudicotyledons</taxon>
        <taxon>Gunneridae</taxon>
        <taxon>Pentapetalae</taxon>
        <taxon>rosids</taxon>
        <taxon>fabids</taxon>
        <taxon>Fabales</taxon>
        <taxon>Fabaceae</taxon>
        <taxon>Papilionoideae</taxon>
        <taxon>50 kb inversion clade</taxon>
        <taxon>NPAAA clade</taxon>
        <taxon>indigoferoid/millettioid clade</taxon>
        <taxon>Phaseoleae</taxon>
        <taxon>Sphenostylis</taxon>
    </lineage>
</organism>
<dbReference type="PANTHER" id="PTHR34962:SF3">
    <property type="entry name" value="ABC SUBFAMILY C PROTEIN"/>
    <property type="match status" value="1"/>
</dbReference>
<accession>A0AA86V882</accession>
<dbReference type="Proteomes" id="UP001189624">
    <property type="component" value="Chromosome 3"/>
</dbReference>
<feature type="transmembrane region" description="Helical" evidence="2">
    <location>
        <begin position="122"/>
        <end position="142"/>
    </location>
</feature>
<evidence type="ECO:0000313" key="3">
    <source>
        <dbReference type="EMBL" id="CAJ1941010.1"/>
    </source>
</evidence>
<feature type="region of interest" description="Disordered" evidence="1">
    <location>
        <begin position="349"/>
        <end position="368"/>
    </location>
</feature>